<evidence type="ECO:0000256" key="4">
    <source>
        <dbReference type="ARBA" id="ARBA00023136"/>
    </source>
</evidence>
<dbReference type="Proteomes" id="UP001168821">
    <property type="component" value="Unassembled WGS sequence"/>
</dbReference>
<feature type="transmembrane region" description="Helical" evidence="6">
    <location>
        <begin position="447"/>
        <end position="464"/>
    </location>
</feature>
<dbReference type="GO" id="GO:0055085">
    <property type="term" value="P:transmembrane transport"/>
    <property type="evidence" value="ECO:0007669"/>
    <property type="project" value="InterPro"/>
</dbReference>
<evidence type="ECO:0000256" key="3">
    <source>
        <dbReference type="ARBA" id="ARBA00022989"/>
    </source>
</evidence>
<dbReference type="SUPFAM" id="SSF52091">
    <property type="entry name" value="SpoIIaa-like"/>
    <property type="match status" value="1"/>
</dbReference>
<feature type="transmembrane region" description="Helical" evidence="6">
    <location>
        <begin position="183"/>
        <end position="202"/>
    </location>
</feature>
<proteinExistence type="predicted"/>
<dbReference type="GO" id="GO:0016020">
    <property type="term" value="C:membrane"/>
    <property type="evidence" value="ECO:0007669"/>
    <property type="project" value="UniProtKB-SubCell"/>
</dbReference>
<feature type="transmembrane region" description="Helical" evidence="6">
    <location>
        <begin position="476"/>
        <end position="501"/>
    </location>
</feature>
<comment type="subcellular location">
    <subcellularLocation>
        <location evidence="1">Membrane</location>
        <topology evidence="1">Multi-pass membrane protein</topology>
    </subcellularLocation>
</comment>
<evidence type="ECO:0000313" key="8">
    <source>
        <dbReference type="EMBL" id="KAJ3645331.1"/>
    </source>
</evidence>
<feature type="transmembrane region" description="Helical" evidence="6">
    <location>
        <begin position="157"/>
        <end position="177"/>
    </location>
</feature>
<gene>
    <name evidence="8" type="ORF">Zmor_022997</name>
</gene>
<evidence type="ECO:0000256" key="6">
    <source>
        <dbReference type="SAM" id="Phobius"/>
    </source>
</evidence>
<dbReference type="Pfam" id="PF00916">
    <property type="entry name" value="Sulfate_transp"/>
    <property type="match status" value="1"/>
</dbReference>
<dbReference type="PANTHER" id="PTHR11814">
    <property type="entry name" value="SULFATE TRANSPORTER"/>
    <property type="match status" value="1"/>
</dbReference>
<feature type="transmembrane region" description="Helical" evidence="6">
    <location>
        <begin position="421"/>
        <end position="441"/>
    </location>
</feature>
<dbReference type="InterPro" id="IPR001902">
    <property type="entry name" value="SLC26A/SulP_fam"/>
</dbReference>
<dbReference type="InterPro" id="IPR036513">
    <property type="entry name" value="STAS_dom_sf"/>
</dbReference>
<dbReference type="InterPro" id="IPR011547">
    <property type="entry name" value="SLC26A/SulP_dom"/>
</dbReference>
<feature type="region of interest" description="Disordered" evidence="5">
    <location>
        <begin position="1"/>
        <end position="22"/>
    </location>
</feature>
<dbReference type="EMBL" id="JALNTZ010000007">
    <property type="protein sequence ID" value="KAJ3645331.1"/>
    <property type="molecule type" value="Genomic_DNA"/>
</dbReference>
<evidence type="ECO:0000313" key="9">
    <source>
        <dbReference type="Proteomes" id="UP001168821"/>
    </source>
</evidence>
<protein>
    <recommendedName>
        <fullName evidence="7">SLC26A/SulP transporter domain-containing protein</fullName>
    </recommendedName>
</protein>
<dbReference type="CDD" id="cd07042">
    <property type="entry name" value="STAS_SulP_like_sulfate_transporter"/>
    <property type="match status" value="1"/>
</dbReference>
<feature type="transmembrane region" description="Helical" evidence="6">
    <location>
        <begin position="113"/>
        <end position="136"/>
    </location>
</feature>
<organism evidence="8 9">
    <name type="scientific">Zophobas morio</name>
    <dbReference type="NCBI Taxonomy" id="2755281"/>
    <lineage>
        <taxon>Eukaryota</taxon>
        <taxon>Metazoa</taxon>
        <taxon>Ecdysozoa</taxon>
        <taxon>Arthropoda</taxon>
        <taxon>Hexapoda</taxon>
        <taxon>Insecta</taxon>
        <taxon>Pterygota</taxon>
        <taxon>Neoptera</taxon>
        <taxon>Endopterygota</taxon>
        <taxon>Coleoptera</taxon>
        <taxon>Polyphaga</taxon>
        <taxon>Cucujiformia</taxon>
        <taxon>Tenebrionidae</taxon>
        <taxon>Zophobas</taxon>
    </lineage>
</organism>
<feature type="transmembrane region" description="Helical" evidence="6">
    <location>
        <begin position="278"/>
        <end position="298"/>
    </location>
</feature>
<keyword evidence="3 6" id="KW-1133">Transmembrane helix</keyword>
<evidence type="ECO:0000256" key="1">
    <source>
        <dbReference type="ARBA" id="ARBA00004141"/>
    </source>
</evidence>
<keyword evidence="2 6" id="KW-0812">Transmembrane</keyword>
<keyword evidence="4 6" id="KW-0472">Membrane</keyword>
<feature type="compositionally biased region" description="Polar residues" evidence="5">
    <location>
        <begin position="1"/>
        <end position="19"/>
    </location>
</feature>
<evidence type="ECO:0000256" key="5">
    <source>
        <dbReference type="SAM" id="MobiDB-lite"/>
    </source>
</evidence>
<name>A0AA38HXD7_9CUCU</name>
<feature type="domain" description="SLC26A/SulP transporter" evidence="7">
    <location>
        <begin position="84"/>
        <end position="477"/>
    </location>
</feature>
<evidence type="ECO:0000259" key="7">
    <source>
        <dbReference type="Pfam" id="PF00916"/>
    </source>
</evidence>
<comment type="caution">
    <text evidence="8">The sequence shown here is derived from an EMBL/GenBank/DDBJ whole genome shotgun (WGS) entry which is preliminary data.</text>
</comment>
<accession>A0AA38HXD7</accession>
<reference evidence="8" key="1">
    <citation type="journal article" date="2023" name="G3 (Bethesda)">
        <title>Whole genome assemblies of Zophobas morio and Tenebrio molitor.</title>
        <authorList>
            <person name="Kaur S."/>
            <person name="Stinson S.A."/>
            <person name="diCenzo G.C."/>
        </authorList>
    </citation>
    <scope>NUCLEOTIDE SEQUENCE</scope>
    <source>
        <strain evidence="8">QUZm001</strain>
    </source>
</reference>
<keyword evidence="9" id="KW-1185">Reference proteome</keyword>
<evidence type="ECO:0000256" key="2">
    <source>
        <dbReference type="ARBA" id="ARBA00022692"/>
    </source>
</evidence>
<feature type="transmembrane region" description="Helical" evidence="6">
    <location>
        <begin position="237"/>
        <end position="258"/>
    </location>
</feature>
<feature type="transmembrane region" description="Helical" evidence="6">
    <location>
        <begin position="86"/>
        <end position="107"/>
    </location>
</feature>
<sequence length="640" mass="70658">MTSKLQNGTANHTTHTSDILSKDTPIEDLPHINSSNEFILTNPDENHLVPIKKWLQQTFSKKLLLKRIPILSWLPNYDKTSAVSDLIAGITVGLTVIPQGLAYSSIVGVPPQYGLYSSFVGCLVYIIFGSCPETAIGPTAMAAMLTGDAIKGKGPQYATLLCLLTGIVQVLMGLFKFGFLIDFISGPVSSGFISASAIVILTSQMKDILGIQASGDSFVAIWKEVIENIEDTKTWDAVMGFICLIVLLIMRGIGKLKIGPSNKDVPLNRTQKFLNTTFWLIGIARSTIVVVICTYISYYQNRDNENPFTVTGYVPSGFPTIQPPSLHYIEVKNNTVVKYENFFHMVTDLSCGIFAVPLIGLLEDIGVCTAFANGKPVDATQEFIAVGLSNVANSFVQGFPGTGALARSAVNHSSGVKTTFGGFYTGALVISSLFFFTPYFYYIPKPTLAAIIIAASIFMVEYKVVRPMWKAKKSDLVPGIATFIGCLILPFQYGILIGVGINLTSIMYHAARPKISMEKLRSSEGENYLLLKPDRCLMFPSVNYVRHLVTKHSLRQGIPVVIDCTYIYGADYTAATVIKILTEDFASRKQPLFFYNIKPSVGSVIHTLATEEFQVYYDCDEFDEMLRRWRIKRNMQTEDL</sequence>
<dbReference type="AlphaFoldDB" id="A0AA38HXD7"/>